<evidence type="ECO:0000256" key="2">
    <source>
        <dbReference type="SAM" id="MobiDB-lite"/>
    </source>
</evidence>
<dbReference type="Pfam" id="PF13336">
    <property type="entry name" value="AcetylCoA_hyd_C"/>
    <property type="match status" value="1"/>
</dbReference>
<feature type="domain" description="Acetyl-CoA hydrolase/transferase C-terminal" evidence="4">
    <location>
        <begin position="333"/>
        <end position="477"/>
    </location>
</feature>
<comment type="similarity">
    <text evidence="1">Belongs to the acetyl-CoA hydrolase/transferase family.</text>
</comment>
<feature type="domain" description="Acetyl-CoA hydrolase/transferase N-terminal" evidence="3">
    <location>
        <begin position="29"/>
        <end position="230"/>
    </location>
</feature>
<reference evidence="5 6" key="1">
    <citation type="submission" date="2016-10" db="EMBL/GenBank/DDBJ databases">
        <authorList>
            <person name="Varghese N."/>
            <person name="Submissions S."/>
        </authorList>
    </citation>
    <scope>NUCLEOTIDE SEQUENCE [LARGE SCALE GENOMIC DNA]</scope>
    <source>
        <strain evidence="5 6">CGMCC 1.3527</strain>
    </source>
</reference>
<feature type="region of interest" description="Disordered" evidence="2">
    <location>
        <begin position="482"/>
        <end position="504"/>
    </location>
</feature>
<dbReference type="GO" id="GO:0008775">
    <property type="term" value="F:acetate CoA-transferase activity"/>
    <property type="evidence" value="ECO:0007669"/>
    <property type="project" value="InterPro"/>
</dbReference>
<feature type="region of interest" description="Disordered" evidence="2">
    <location>
        <begin position="1"/>
        <end position="24"/>
    </location>
</feature>
<dbReference type="Gene3D" id="3.40.1080.20">
    <property type="entry name" value="Acetyl-CoA hydrolase/transferase C-terminal domain"/>
    <property type="match status" value="1"/>
</dbReference>
<dbReference type="InterPro" id="IPR038460">
    <property type="entry name" value="AcetylCoA_hyd_C_sf"/>
</dbReference>
<name>A0A1G7RRM1_9EURY</name>
<dbReference type="AlphaFoldDB" id="A0A1G7RRM1"/>
<gene>
    <name evidence="5" type="ORF">SAMN04488067_11648</name>
</gene>
<dbReference type="PANTHER" id="PTHR43609:SF1">
    <property type="entry name" value="ACETYL-COA HYDROLASE"/>
    <property type="match status" value="1"/>
</dbReference>
<dbReference type="GO" id="GO:0006083">
    <property type="term" value="P:acetate metabolic process"/>
    <property type="evidence" value="ECO:0007669"/>
    <property type="project" value="InterPro"/>
</dbReference>
<evidence type="ECO:0000313" key="6">
    <source>
        <dbReference type="Proteomes" id="UP000324020"/>
    </source>
</evidence>
<dbReference type="Gene3D" id="3.40.1080.10">
    <property type="entry name" value="Glutaconate Coenzyme A-transferase"/>
    <property type="match status" value="1"/>
</dbReference>
<dbReference type="InterPro" id="IPR037171">
    <property type="entry name" value="NagB/RpiA_transferase-like"/>
</dbReference>
<dbReference type="Proteomes" id="UP000324020">
    <property type="component" value="Unassembled WGS sequence"/>
</dbReference>
<proteinExistence type="inferred from homology"/>
<dbReference type="GO" id="GO:0003986">
    <property type="term" value="F:acetyl-CoA hydrolase activity"/>
    <property type="evidence" value="ECO:0007669"/>
    <property type="project" value="TreeGrafter"/>
</dbReference>
<dbReference type="RefSeq" id="WP_149799731.1">
    <property type="nucleotide sequence ID" value="NZ_FNBO01000016.1"/>
</dbReference>
<evidence type="ECO:0000313" key="5">
    <source>
        <dbReference type="EMBL" id="SDG12829.1"/>
    </source>
</evidence>
<accession>A0A1G7RRM1</accession>
<dbReference type="SUPFAM" id="SSF100950">
    <property type="entry name" value="NagB/RpiA/CoA transferase-like"/>
    <property type="match status" value="2"/>
</dbReference>
<keyword evidence="5" id="KW-0808">Transferase</keyword>
<dbReference type="PANTHER" id="PTHR43609">
    <property type="entry name" value="ACETYL-COA HYDROLASE"/>
    <property type="match status" value="1"/>
</dbReference>
<organism evidence="5 6">
    <name type="scientific">Halorubrum xinjiangense</name>
    <dbReference type="NCBI Taxonomy" id="261291"/>
    <lineage>
        <taxon>Archaea</taxon>
        <taxon>Methanobacteriati</taxon>
        <taxon>Methanobacteriota</taxon>
        <taxon>Stenosarchaea group</taxon>
        <taxon>Halobacteria</taxon>
        <taxon>Halobacteriales</taxon>
        <taxon>Haloferacaceae</taxon>
        <taxon>Halorubrum</taxon>
    </lineage>
</organism>
<evidence type="ECO:0000259" key="4">
    <source>
        <dbReference type="Pfam" id="PF13336"/>
    </source>
</evidence>
<feature type="compositionally biased region" description="Polar residues" evidence="2">
    <location>
        <begin position="491"/>
        <end position="504"/>
    </location>
</feature>
<dbReference type="InterPro" id="IPR046433">
    <property type="entry name" value="ActCoA_hydro"/>
</dbReference>
<dbReference type="Pfam" id="PF02550">
    <property type="entry name" value="AcetylCoA_hydro"/>
    <property type="match status" value="1"/>
</dbReference>
<evidence type="ECO:0000256" key="1">
    <source>
        <dbReference type="ARBA" id="ARBA00009632"/>
    </source>
</evidence>
<protein>
    <submittedName>
        <fullName evidence="5">Succinyl-CoA:acetate CoA-transferase</fullName>
    </submittedName>
</protein>
<sequence>MTPAPSGPAAPTLDDPVPATRLGGDLPFASPAEAAALVPETATLLVSGFGGVGYPKLVPEALAAADGERELTVISGGGVGDEIDRDLVESGDMARRYPFVPNETSRAAANDGRLQFHDRHISRLADEVRFGGLRAGMRGETIAVVEAVAVGPDWLVPSTSIGHTPAYVGAADRIVVEVNRAQPIDLARVHDVHVREAPPNRAPIPLDDPLGETDGPAVRFDPEKLAAVVETDRADDPYEFREVSATDEAIAANLGEFLEAELDRNPLLADAVNLQFGVGSLGNALMGALADVDFGDRDVAYVGEVVQDGLLDMLDAGDLRGASATSLALSSEGQARLFADVERYAEDVVLRPADVSNAPELIDRFGVVGVNSAVEVDLYGNVNATHIGGTRVVNGIGGGGDFARNCRFGVVALPSTAVGGDVSRIVPLTPHVDHSEHDASVVVTEHGVADLRGLSPRERAAELIAVADPSFREDLDAYRARADDGGGNTPHHLSSAFSWNSTDT</sequence>
<dbReference type="EMBL" id="FNBO01000016">
    <property type="protein sequence ID" value="SDG12829.1"/>
    <property type="molecule type" value="Genomic_DNA"/>
</dbReference>
<evidence type="ECO:0000259" key="3">
    <source>
        <dbReference type="Pfam" id="PF02550"/>
    </source>
</evidence>
<dbReference type="OrthoDB" id="147145at2157"/>
<dbReference type="InterPro" id="IPR003702">
    <property type="entry name" value="ActCoA_hydro_N"/>
</dbReference>
<dbReference type="InterPro" id="IPR026888">
    <property type="entry name" value="AcetylCoA_hyd_C"/>
</dbReference>
<dbReference type="Gene3D" id="3.30.750.70">
    <property type="entry name" value="4-hydroxybutyrate coenzyme like domains"/>
    <property type="match status" value="1"/>
</dbReference>
<keyword evidence="6" id="KW-1185">Reference proteome</keyword>